<dbReference type="GO" id="GO:0008120">
    <property type="term" value="F:ceramide glucosyltransferase activity"/>
    <property type="evidence" value="ECO:0007669"/>
    <property type="project" value="UniProtKB-EC"/>
</dbReference>
<keyword evidence="10 16" id="KW-1133">Transmembrane helix</keyword>
<feature type="transmembrane region" description="Helical" evidence="16">
    <location>
        <begin position="805"/>
        <end position="830"/>
    </location>
</feature>
<evidence type="ECO:0000256" key="10">
    <source>
        <dbReference type="ARBA" id="ARBA00022989"/>
    </source>
</evidence>
<feature type="transmembrane region" description="Helical" evidence="16">
    <location>
        <begin position="12"/>
        <end position="38"/>
    </location>
</feature>
<dbReference type="GO" id="GO:0000139">
    <property type="term" value="C:Golgi membrane"/>
    <property type="evidence" value="ECO:0007669"/>
    <property type="project" value="UniProtKB-SubCell"/>
</dbReference>
<dbReference type="STRING" id="400727.A0A2T7P0K9"/>
<dbReference type="UniPathway" id="UPA00222"/>
<dbReference type="Pfam" id="PF13506">
    <property type="entry name" value="Glyco_transf_21"/>
    <property type="match status" value="1"/>
</dbReference>
<dbReference type="SUPFAM" id="SSF53448">
    <property type="entry name" value="Nucleotide-diphospho-sugar transferases"/>
    <property type="match status" value="1"/>
</dbReference>
<evidence type="ECO:0000256" key="4">
    <source>
        <dbReference type="ARBA" id="ARBA00006739"/>
    </source>
</evidence>
<dbReference type="OrthoDB" id="1483400at2759"/>
<sequence>MSVLELATTVVALVACIVPLPMLVMHLVALCFGVRFLYKKVKMTTDEKLPGVSIIKPLSGVDPNLTINLDSFFRLNYPLYELLFSVEDEKDPAILVVNSLISNYPRVDARLFVGVDKVGLNGKVNNMMKPYKMAKHNLLLISDSNIKMGEMMLKEMVAEMTPEVGMVLQIPFSCTRKGFAALYEQMSFGTMQARSTLNAAAMGFTCATGMSCLFRRDVLDQAGGLAPYGKYLAEDYFMAKAIREQGYKVITSPSPCLQNSGHTSITNFNNRLIRWGKLRTAMLPHLIVLEPLSECVFSGALLAWAVDYLTGFSGLTVFLLHALVWLLFDYCLFCIMLVINTCSFVIHKGGPLRCSKLEFLVAWILREMMVPYIVMKYHIDPNISWRGKRYRLKWGGEIAPSDPTTLQQVTVSCLLVEQFLAFGMRRKNSKTYVGRRVDKTKHLRTIGFLKDKIWTSFYTQQIPSIFDNLCRTWFKAIKRTQQDLAYRLLDHFSNLEWLQKFKIYPSYRTFLALQWCRLYSSYFGTKAGKKLNNSFKSKDVQGDLSVTPPPALLQGSLIMDAPGDGLHLCDNVEVTSLGICFGHETGDVICSNHCDLGTKQAEVSQSLVEELPHRYNWRDAKLTAWVKHIENECQSCPSPSSDDRDDTTARRAHHHDVGHFVYGLPCNWGVRPACDIPPTDLNQLATITCYLPEKVLQDKHGFRVTHLTRNNTVVNAEWEDGQYMFSLEVDISMDGQKQNDRFTFKMYPVTRNRTGVYACIPEGYKQEEVGTCTLSLKSVSEPSRSTDIPNVGKVNENEYTNQPEYIVLVAACCILTAIIVIGLIGISIYIHRNKRKEQDHRNNVLETGESKTLMNGHTKDICGPEESKTFLNGHTKDICGMAPNGHN</sequence>
<evidence type="ECO:0000256" key="8">
    <source>
        <dbReference type="ARBA" id="ARBA00022679"/>
    </source>
</evidence>
<evidence type="ECO:0000256" key="13">
    <source>
        <dbReference type="ARBA" id="ARBA00023136"/>
    </source>
</evidence>
<dbReference type="EMBL" id="PZQS01000007">
    <property type="protein sequence ID" value="PVD26943.1"/>
    <property type="molecule type" value="Genomic_DNA"/>
</dbReference>
<evidence type="ECO:0000256" key="7">
    <source>
        <dbReference type="ARBA" id="ARBA00022676"/>
    </source>
</evidence>
<keyword evidence="12" id="KW-0443">Lipid metabolism</keyword>
<comment type="caution">
    <text evidence="17">The sequence shown here is derived from an EMBL/GenBank/DDBJ whole genome shotgun (WGS) entry which is preliminary data.</text>
</comment>
<proteinExistence type="inferred from homology"/>
<keyword evidence="13 16" id="KW-0472">Membrane</keyword>
<dbReference type="Proteomes" id="UP000245119">
    <property type="component" value="Linkage Group LG7"/>
</dbReference>
<name>A0A2T7P0K9_POMCA</name>
<dbReference type="AlphaFoldDB" id="A0A2T7P0K9"/>
<comment type="catalytic activity">
    <reaction evidence="15">
        <text>N-(9Z-octadecenoyl)-sphing-4-enine + UDP-alpha-D-xylose = beta-D-xylosyl-(1&lt;-&gt;1')-N-(9Z-octadecenoyl)-sphing-4-enine + UDP + H(+)</text>
        <dbReference type="Rhea" id="RHEA:70247"/>
        <dbReference type="ChEBI" id="CHEBI:15378"/>
        <dbReference type="ChEBI" id="CHEBI:57632"/>
        <dbReference type="ChEBI" id="CHEBI:58223"/>
        <dbReference type="ChEBI" id="CHEBI:77996"/>
        <dbReference type="ChEBI" id="CHEBI:189081"/>
    </reaction>
    <physiologicalReaction direction="left-to-right" evidence="15">
        <dbReference type="Rhea" id="RHEA:70248"/>
    </physiologicalReaction>
</comment>
<comment type="pathway">
    <text evidence="3">Sphingolipid metabolism.</text>
</comment>
<evidence type="ECO:0000313" key="18">
    <source>
        <dbReference type="Proteomes" id="UP000245119"/>
    </source>
</evidence>
<dbReference type="CDD" id="cd02520">
    <property type="entry name" value="Glucosylceramide_synthase"/>
    <property type="match status" value="1"/>
</dbReference>
<dbReference type="InterPro" id="IPR029044">
    <property type="entry name" value="Nucleotide-diphossugar_trans"/>
</dbReference>
<comment type="catalytic activity">
    <reaction evidence="14">
        <text>UDP-alpha-D-xylose + an N-acylsphing-4-enine = a beta-D-xylosyl-(1&lt;-&gt;1')-N-acylsphing-4-enine + UDP + H(+)</text>
        <dbReference type="Rhea" id="RHEA:70243"/>
        <dbReference type="ChEBI" id="CHEBI:15378"/>
        <dbReference type="ChEBI" id="CHEBI:52639"/>
        <dbReference type="ChEBI" id="CHEBI:57632"/>
        <dbReference type="ChEBI" id="CHEBI:58223"/>
        <dbReference type="ChEBI" id="CHEBI:189068"/>
    </reaction>
    <physiologicalReaction direction="left-to-right" evidence="14">
        <dbReference type="Rhea" id="RHEA:70244"/>
    </physiologicalReaction>
</comment>
<evidence type="ECO:0000313" key="17">
    <source>
        <dbReference type="EMBL" id="PVD26943.1"/>
    </source>
</evidence>
<keyword evidence="6" id="KW-0444">Lipid biosynthesis</keyword>
<feature type="transmembrane region" description="Helical" evidence="16">
    <location>
        <begin position="318"/>
        <end position="339"/>
    </location>
</feature>
<reference evidence="17 18" key="1">
    <citation type="submission" date="2018-04" db="EMBL/GenBank/DDBJ databases">
        <title>The genome of golden apple snail Pomacea canaliculata provides insight into stress tolerance and invasive adaptation.</title>
        <authorList>
            <person name="Liu C."/>
            <person name="Liu B."/>
            <person name="Ren Y."/>
            <person name="Zhang Y."/>
            <person name="Wang H."/>
            <person name="Li S."/>
            <person name="Jiang F."/>
            <person name="Yin L."/>
            <person name="Zhang G."/>
            <person name="Qian W."/>
            <person name="Fan W."/>
        </authorList>
    </citation>
    <scope>NUCLEOTIDE SEQUENCE [LARGE SCALE GENOMIC DNA]</scope>
    <source>
        <strain evidence="17">SZHN2017</strain>
        <tissue evidence="17">Muscle</tissue>
    </source>
</reference>
<dbReference type="Gene3D" id="3.90.550.10">
    <property type="entry name" value="Spore Coat Polysaccharide Biosynthesis Protein SpsA, Chain A"/>
    <property type="match status" value="1"/>
</dbReference>
<dbReference type="PANTHER" id="PTHR12726:SF0">
    <property type="entry name" value="CERAMIDE GLUCOSYLTRANSFERASE"/>
    <property type="match status" value="1"/>
</dbReference>
<keyword evidence="11" id="KW-0333">Golgi apparatus</keyword>
<keyword evidence="9 16" id="KW-0812">Transmembrane</keyword>
<dbReference type="PANTHER" id="PTHR12726">
    <property type="entry name" value="CERAMIDE GLUCOSYLTRANSFERASE"/>
    <property type="match status" value="1"/>
</dbReference>
<keyword evidence="7" id="KW-0328">Glycosyltransferase</keyword>
<protein>
    <recommendedName>
        <fullName evidence="5">ceramide glucosyltransferase</fullName>
        <ecNumber evidence="5">2.4.1.80</ecNumber>
    </recommendedName>
</protein>
<dbReference type="FunFam" id="3.90.550.10:FF:000041">
    <property type="entry name" value="UDP-glucose ceramide glucosyltransferase"/>
    <property type="match status" value="1"/>
</dbReference>
<evidence type="ECO:0000256" key="2">
    <source>
        <dbReference type="ARBA" id="ARBA00004760"/>
    </source>
</evidence>
<evidence type="ECO:0000256" key="15">
    <source>
        <dbReference type="ARBA" id="ARBA00048104"/>
    </source>
</evidence>
<evidence type="ECO:0000256" key="16">
    <source>
        <dbReference type="SAM" id="Phobius"/>
    </source>
</evidence>
<evidence type="ECO:0000256" key="11">
    <source>
        <dbReference type="ARBA" id="ARBA00023034"/>
    </source>
</evidence>
<evidence type="ECO:0000256" key="9">
    <source>
        <dbReference type="ARBA" id="ARBA00022692"/>
    </source>
</evidence>
<comment type="similarity">
    <text evidence="4">Belongs to the glycosyltransferase 2 family.</text>
</comment>
<evidence type="ECO:0000256" key="14">
    <source>
        <dbReference type="ARBA" id="ARBA00047869"/>
    </source>
</evidence>
<dbReference type="InterPro" id="IPR025993">
    <property type="entry name" value="Ceramide_glucosylTrfase"/>
</dbReference>
<dbReference type="EC" id="2.4.1.80" evidence="5"/>
<keyword evidence="18" id="KW-1185">Reference proteome</keyword>
<organism evidence="17 18">
    <name type="scientific">Pomacea canaliculata</name>
    <name type="common">Golden apple snail</name>
    <dbReference type="NCBI Taxonomy" id="400727"/>
    <lineage>
        <taxon>Eukaryota</taxon>
        <taxon>Metazoa</taxon>
        <taxon>Spiralia</taxon>
        <taxon>Lophotrochozoa</taxon>
        <taxon>Mollusca</taxon>
        <taxon>Gastropoda</taxon>
        <taxon>Caenogastropoda</taxon>
        <taxon>Architaenioglossa</taxon>
        <taxon>Ampullarioidea</taxon>
        <taxon>Ampullariidae</taxon>
        <taxon>Pomacea</taxon>
    </lineage>
</organism>
<comment type="subcellular location">
    <subcellularLocation>
        <location evidence="1">Golgi apparatus membrane</location>
        <topology evidence="1">Multi-pass membrane protein</topology>
    </subcellularLocation>
</comment>
<dbReference type="GO" id="GO:0006679">
    <property type="term" value="P:glucosylceramide biosynthetic process"/>
    <property type="evidence" value="ECO:0007669"/>
    <property type="project" value="TreeGrafter"/>
</dbReference>
<gene>
    <name evidence="17" type="ORF">C0Q70_12091</name>
</gene>
<evidence type="ECO:0000256" key="12">
    <source>
        <dbReference type="ARBA" id="ARBA00023098"/>
    </source>
</evidence>
<evidence type="ECO:0000256" key="6">
    <source>
        <dbReference type="ARBA" id="ARBA00022516"/>
    </source>
</evidence>
<evidence type="ECO:0000256" key="3">
    <source>
        <dbReference type="ARBA" id="ARBA00004991"/>
    </source>
</evidence>
<evidence type="ECO:0000256" key="5">
    <source>
        <dbReference type="ARBA" id="ARBA00012699"/>
    </source>
</evidence>
<accession>A0A2T7P0K9</accession>
<keyword evidence="8" id="KW-0808">Transferase</keyword>
<evidence type="ECO:0000256" key="1">
    <source>
        <dbReference type="ARBA" id="ARBA00004653"/>
    </source>
</evidence>
<comment type="pathway">
    <text evidence="2">Lipid metabolism; sphingolipid metabolism.</text>
</comment>